<evidence type="ECO:0000259" key="4">
    <source>
        <dbReference type="Pfam" id="PF10433"/>
    </source>
</evidence>
<dbReference type="InterPro" id="IPR018846">
    <property type="entry name" value="Beta-prop_RSE1/DDB1/CPSF1_1st"/>
</dbReference>
<dbReference type="Pfam" id="PF03178">
    <property type="entry name" value="CPSF_A"/>
    <property type="match status" value="1"/>
</dbReference>
<comment type="caution">
    <text evidence="6">The sequence shown here is derived from an EMBL/GenBank/DDBJ whole genome shotgun (WGS) entry which is preliminary data.</text>
</comment>
<name>A0A1Y1UMD3_9TREE</name>
<gene>
    <name evidence="6" type="ORF">BD324DRAFT_598544</name>
</gene>
<accession>A0A1Y1UMD3</accession>
<dbReference type="Gene3D" id="2.130.10.10">
    <property type="entry name" value="YVTN repeat-like/Quinoprotein amine dehydrogenase"/>
    <property type="match status" value="3"/>
</dbReference>
<dbReference type="InterPro" id="IPR058543">
    <property type="entry name" value="Beta-prop_RSE1/DDB1/CPSF1_2nd"/>
</dbReference>
<feature type="domain" description="RSE1/DDB1/CPSF1 second beta-propeller" evidence="5">
    <location>
        <begin position="538"/>
        <end position="892"/>
    </location>
</feature>
<protein>
    <submittedName>
        <fullName evidence="6">Cleavage and polyadenylation specific protein</fullName>
    </submittedName>
</protein>
<dbReference type="Proteomes" id="UP000193218">
    <property type="component" value="Unassembled WGS sequence"/>
</dbReference>
<dbReference type="Pfam" id="PF10433">
    <property type="entry name" value="Beta-prop_RSE1_1st"/>
    <property type="match status" value="1"/>
</dbReference>
<feature type="domain" description="RSE1/DDB1/CPSF1 C-terminal" evidence="3">
    <location>
        <begin position="992"/>
        <end position="1318"/>
    </location>
</feature>
<dbReference type="Pfam" id="PF23726">
    <property type="entry name" value="Beta-prop_RSE1_2nd"/>
    <property type="match status" value="1"/>
</dbReference>
<reference evidence="6 7" key="1">
    <citation type="submission" date="2017-03" db="EMBL/GenBank/DDBJ databases">
        <title>Widespread Adenine N6-methylation of Active Genes in Fungi.</title>
        <authorList>
            <consortium name="DOE Joint Genome Institute"/>
            <person name="Mondo S.J."/>
            <person name="Dannebaum R.O."/>
            <person name="Kuo R.C."/>
            <person name="Louie K.B."/>
            <person name="Bewick A.J."/>
            <person name="Labutti K."/>
            <person name="Haridas S."/>
            <person name="Kuo A."/>
            <person name="Salamov A."/>
            <person name="Ahrendt S.R."/>
            <person name="Lau R."/>
            <person name="Bowen B.P."/>
            <person name="Lipzen A."/>
            <person name="Sullivan W."/>
            <person name="Andreopoulos W.B."/>
            <person name="Clum A."/>
            <person name="Lindquist E."/>
            <person name="Daum C."/>
            <person name="Northen T.R."/>
            <person name="Ramamoorthy G."/>
            <person name="Schmitz R.J."/>
            <person name="Gryganskyi A."/>
            <person name="Culley D."/>
            <person name="Magnuson J."/>
            <person name="James T.Y."/>
            <person name="O'Malley M.A."/>
            <person name="Stajich J.E."/>
            <person name="Spatafora J.W."/>
            <person name="Visel A."/>
            <person name="Grigoriev I.V."/>
        </authorList>
    </citation>
    <scope>NUCLEOTIDE SEQUENCE [LARGE SCALE GENOMIC DNA]</scope>
    <source>
        <strain evidence="6 7">NRRL Y-17943</strain>
    </source>
</reference>
<dbReference type="PANTHER" id="PTHR10644">
    <property type="entry name" value="DNA REPAIR/RNA PROCESSING CPSF FAMILY"/>
    <property type="match status" value="1"/>
</dbReference>
<evidence type="ECO:0000256" key="2">
    <source>
        <dbReference type="ARBA" id="ARBA00023242"/>
    </source>
</evidence>
<keyword evidence="2" id="KW-0539">Nucleus</keyword>
<dbReference type="InterPro" id="IPR004871">
    <property type="entry name" value="RSE1/DDB1/CPSF1_C"/>
</dbReference>
<proteinExistence type="predicted"/>
<dbReference type="OrthoDB" id="6109at2759"/>
<dbReference type="FunCoup" id="A0A1Y1UMD3">
    <property type="interactions" value="655"/>
</dbReference>
<dbReference type="RefSeq" id="XP_021873073.1">
    <property type="nucleotide sequence ID" value="XM_022013891.1"/>
</dbReference>
<evidence type="ECO:0000259" key="3">
    <source>
        <dbReference type="Pfam" id="PF03178"/>
    </source>
</evidence>
<sequence length="1350" mass="149285">MHALHSTLLPPSAVHHSLYLPNFTPSTIYPLPASHDSSAPEIKVVGNLIVAGGEDLRVFEIRESQRPLPAVNGVHDEAEPGELKVEDEDYFDTGPSERAPVQYETTRKLHLLTRHQVHGTVTGLAALRTIESSADGLDRLLVSFKDAKMVLLEWSRGDIATVSLHTYERCSQMVNGDLQSYVPLLRSDPLSRLAVLTLPEDSLAVLPLTQEQSDLDPLDTRDVPYFPSFVLSLRDVSPSLKNLQDLLFLPGFHSPTLALLYSPVQTWSGRYKTARDTFVLEIRTIDLSSGSSYPLLTSVTGLPADSLYLVACPIGGVVLVTCTGIIHIDQSGRITSAGVNAWWSYTTALKADRSSEERKLSLEGSKCVFVTDHDMLLVLHNGDAHQVRFEMDGRAVGTIKVDEQCSEVPPPSSIVVAGDKAVFVGCAEGDSLLAKVEAIRKMIRVEETKTDMDVDWDEDLYGEMTDSVKEVPSGPARIHVSTYDVLAGVGKIIDMEFGIAVTDQGVRTYPQLVTIGGGTKRSTFNVFRRGIPITKRRRFNELVNTEAAWFLPIQRQSVQKLKDIPDAERTTLLFSSEATQTRIFALSTRATPEQIGRIGSITLAAAPFFGRSCVVHVSPSQVTLLDSDGKLQQVVSQGAFASASISDPYIVVRQTDGTSSLFVGDGTTRQVSETPLDPCQGVEVFSDVSGIYRTFEAGASAPNRIRATRMQLTQQQIKELQQEKPAIAEDSSMEQMKGTKWLASIANGVVQIRSLPDLQVVLESEGVCNSEPSFTDDYTGTPSDLPDTVRQFLFHPIGKENPRPHVTILFSSGKLNIYEAQPRFTVDSSLQSRRSLAVRFRRVHTQVLPPTSTLVPFTNIEGYTGLFITGEKPHWVLSSDAHPIRSFGLKQAAVAFGKTTHLGGTGEYFMRIEDGSFICYFPPTLNTDFTIPCDRHVMERNYTNIAFDPLSAHYVASAAIAVPFQAYDEEGEIQVGPENSDERLLPPTNERSTLELFSAGSDPWRVIDGHDFDQNEQVLCMQSVILESSSVPTGYRDFIAVGTGFDFGEDRATRGNLYVFEVVEIVSEGGKTSWQLVKRAKDPARNPVSSINNINGYLLNSNGPKMYAKGLDYDRQLMGLAFLDVNFYVTSIRVFKNFILISDLVKSVWLVSLNEDPYRFTHISKDLSDVSLVSSEFLVHERRMAFVTVDRQGNMRMLEFDPNDSESLNGEKLLLRTEYHVGSPITASKSIARRKSPEEMFAPQTQIVYATADGSLTTVVSVKEARYKRLQLVSDQLVRNALHVAGLNPRTFRTVKNDLVPKPLTKGILDGNLLSHFALQPVKRQQEMLRQIGTDELTVDSDLQAIGGFW</sequence>
<organism evidence="6 7">
    <name type="scientific">Kockovaella imperatae</name>
    <dbReference type="NCBI Taxonomy" id="4999"/>
    <lineage>
        <taxon>Eukaryota</taxon>
        <taxon>Fungi</taxon>
        <taxon>Dikarya</taxon>
        <taxon>Basidiomycota</taxon>
        <taxon>Agaricomycotina</taxon>
        <taxon>Tremellomycetes</taxon>
        <taxon>Tremellales</taxon>
        <taxon>Cuniculitremaceae</taxon>
        <taxon>Kockovaella</taxon>
    </lineage>
</organism>
<dbReference type="EMBL" id="NBSH01000003">
    <property type="protein sequence ID" value="ORX39210.1"/>
    <property type="molecule type" value="Genomic_DNA"/>
</dbReference>
<dbReference type="GeneID" id="33555699"/>
<evidence type="ECO:0000256" key="1">
    <source>
        <dbReference type="ARBA" id="ARBA00004123"/>
    </source>
</evidence>
<comment type="subcellular location">
    <subcellularLocation>
        <location evidence="1">Nucleus</location>
    </subcellularLocation>
</comment>
<dbReference type="InterPro" id="IPR015943">
    <property type="entry name" value="WD40/YVTN_repeat-like_dom_sf"/>
</dbReference>
<dbReference type="InParanoid" id="A0A1Y1UMD3"/>
<dbReference type="STRING" id="4999.A0A1Y1UMD3"/>
<feature type="domain" description="RSE1/DDB1/CPSF1 first beta-propeller" evidence="4">
    <location>
        <begin position="105"/>
        <end position="440"/>
    </location>
</feature>
<evidence type="ECO:0000259" key="5">
    <source>
        <dbReference type="Pfam" id="PF23726"/>
    </source>
</evidence>
<dbReference type="GO" id="GO:0003676">
    <property type="term" value="F:nucleic acid binding"/>
    <property type="evidence" value="ECO:0007669"/>
    <property type="project" value="InterPro"/>
</dbReference>
<keyword evidence="7" id="KW-1185">Reference proteome</keyword>
<dbReference type="InterPro" id="IPR050358">
    <property type="entry name" value="RSE1/DDB1/CFT1"/>
</dbReference>
<dbReference type="GO" id="GO:0005634">
    <property type="term" value="C:nucleus"/>
    <property type="evidence" value="ECO:0007669"/>
    <property type="project" value="UniProtKB-SubCell"/>
</dbReference>
<evidence type="ECO:0000313" key="6">
    <source>
        <dbReference type="EMBL" id="ORX39210.1"/>
    </source>
</evidence>
<evidence type="ECO:0000313" key="7">
    <source>
        <dbReference type="Proteomes" id="UP000193218"/>
    </source>
</evidence>